<gene>
    <name evidence="2" type="ORF">ACFPKY_21935</name>
</gene>
<dbReference type="RefSeq" id="WP_345182351.1">
    <property type="nucleotide sequence ID" value="NZ_BAABFQ010000010.1"/>
</dbReference>
<dbReference type="EMBL" id="JBHSMD010000011">
    <property type="protein sequence ID" value="MFC5495782.1"/>
    <property type="molecule type" value="Genomic_DNA"/>
</dbReference>
<reference evidence="3" key="1">
    <citation type="journal article" date="2019" name="Int. J. Syst. Evol. Microbiol.">
        <title>The Global Catalogue of Microorganisms (GCM) 10K type strain sequencing project: providing services to taxonomists for standard genome sequencing and annotation.</title>
        <authorList>
            <consortium name="The Broad Institute Genomics Platform"/>
            <consortium name="The Broad Institute Genome Sequencing Center for Infectious Disease"/>
            <person name="Wu L."/>
            <person name="Ma J."/>
        </authorList>
    </citation>
    <scope>NUCLEOTIDE SEQUENCE [LARGE SCALE GENOMIC DNA]</scope>
    <source>
        <strain evidence="3">KACC 13778</strain>
    </source>
</reference>
<dbReference type="SMART" id="SM00421">
    <property type="entry name" value="HTH_LUXR"/>
    <property type="match status" value="1"/>
</dbReference>
<sequence length="680" mass="71866">MPPLDDLLARVGGLPAATRRLLLVAACAAPEEDDLRLYLAGLDDEQLGAWVPAEGAGVVRIGAPGGPPLTWADPALPQALRDTAPFVERRAAHLTLTDALAVRPDRSAWHLAAAQLGPDEEVAALLVDAAPVAAQHGGRPAEARLLERAAELSLDRSLAARRYVLACRAARYAGDSAWVARLGDRAVELADDPSVSLEASVGLGWAMACTLRQADAVTLLTANAVRAAGTGALDLAWSALPPAAVAAYYTGRPDLHEQVAAAYDVVRLADTPGTSARPQSLWLAAALDPVGAAAEVGAAIDAVGSVTDLDLEALNQLGGAAWIVDRSDFALTALRVFLDRLGRVPERGSHALVTATLGVVLLDLARWDEAEAFFQDSERIAGDNGMEMVRRVSVARLAHLAAGRGDRARAEELAARAVTGLDHDPRTSAAVITRAARGLAALGEGDADRAYDVLRPVVDDQGAPVHERQALYVMTDLVAAALRTGRYAEAVAVAAQLRDRTRGGSARLRQQALHAAALVAAARGAAADRAEAEEAFRAAVDVPAGALWPFERARVQLDLGIWLRRERRKTEARQHLVDAHDAFERIGAVPWARIAGTELRALGVRGATDAGGLADLTPQQQEIVRLAARGLSNPEIAERLVLSPRTVASHLYRAFPRLGITGRGQLRDVVDAWGTDDEVQ</sequence>
<keyword evidence="3" id="KW-1185">Reference proteome</keyword>
<dbReference type="InterPro" id="IPR011990">
    <property type="entry name" value="TPR-like_helical_dom_sf"/>
</dbReference>
<dbReference type="PROSITE" id="PS00622">
    <property type="entry name" value="HTH_LUXR_1"/>
    <property type="match status" value="1"/>
</dbReference>
<dbReference type="SUPFAM" id="SSF48452">
    <property type="entry name" value="TPR-like"/>
    <property type="match status" value="1"/>
</dbReference>
<dbReference type="PROSITE" id="PS50043">
    <property type="entry name" value="HTH_LUXR_2"/>
    <property type="match status" value="1"/>
</dbReference>
<dbReference type="Pfam" id="PF00196">
    <property type="entry name" value="GerE"/>
    <property type="match status" value="1"/>
</dbReference>
<proteinExistence type="predicted"/>
<name>A0ABW0N9Z5_9ACTN</name>
<dbReference type="InterPro" id="IPR036388">
    <property type="entry name" value="WH-like_DNA-bd_sf"/>
</dbReference>
<dbReference type="CDD" id="cd06170">
    <property type="entry name" value="LuxR_C_like"/>
    <property type="match status" value="1"/>
</dbReference>
<dbReference type="InterPro" id="IPR016032">
    <property type="entry name" value="Sig_transdc_resp-reg_C-effctor"/>
</dbReference>
<evidence type="ECO:0000313" key="3">
    <source>
        <dbReference type="Proteomes" id="UP001595956"/>
    </source>
</evidence>
<dbReference type="Gene3D" id="1.10.10.10">
    <property type="entry name" value="Winged helix-like DNA-binding domain superfamily/Winged helix DNA-binding domain"/>
    <property type="match status" value="1"/>
</dbReference>
<evidence type="ECO:0000259" key="1">
    <source>
        <dbReference type="PROSITE" id="PS50043"/>
    </source>
</evidence>
<dbReference type="SUPFAM" id="SSF46894">
    <property type="entry name" value="C-terminal effector domain of the bipartite response regulators"/>
    <property type="match status" value="1"/>
</dbReference>
<dbReference type="Gene3D" id="1.25.40.10">
    <property type="entry name" value="Tetratricopeptide repeat domain"/>
    <property type="match status" value="1"/>
</dbReference>
<comment type="caution">
    <text evidence="2">The sequence shown here is derived from an EMBL/GenBank/DDBJ whole genome shotgun (WGS) entry which is preliminary data.</text>
</comment>
<dbReference type="InterPro" id="IPR000792">
    <property type="entry name" value="Tscrpt_reg_LuxR_C"/>
</dbReference>
<dbReference type="Proteomes" id="UP001595956">
    <property type="component" value="Unassembled WGS sequence"/>
</dbReference>
<evidence type="ECO:0000313" key="2">
    <source>
        <dbReference type="EMBL" id="MFC5495782.1"/>
    </source>
</evidence>
<organism evidence="2 3">
    <name type="scientific">Nocardioides caricicola</name>
    <dbReference type="NCBI Taxonomy" id="634770"/>
    <lineage>
        <taxon>Bacteria</taxon>
        <taxon>Bacillati</taxon>
        <taxon>Actinomycetota</taxon>
        <taxon>Actinomycetes</taxon>
        <taxon>Propionibacteriales</taxon>
        <taxon>Nocardioidaceae</taxon>
        <taxon>Nocardioides</taxon>
    </lineage>
</organism>
<feature type="domain" description="HTH luxR-type" evidence="1">
    <location>
        <begin position="609"/>
        <end position="674"/>
    </location>
</feature>
<dbReference type="PRINTS" id="PR00038">
    <property type="entry name" value="HTHLUXR"/>
</dbReference>
<accession>A0ABW0N9Z5</accession>
<protein>
    <submittedName>
        <fullName evidence="2">LuxR C-terminal-related transcriptional regulator</fullName>
    </submittedName>
</protein>